<accession>I3UNS6</accession>
<organism evidence="1 2">
    <name type="scientific">Pseudomonas putida ND6</name>
    <dbReference type="NCBI Taxonomy" id="231023"/>
    <lineage>
        <taxon>Bacteria</taxon>
        <taxon>Pseudomonadati</taxon>
        <taxon>Pseudomonadota</taxon>
        <taxon>Gammaproteobacteria</taxon>
        <taxon>Pseudomonadales</taxon>
        <taxon>Pseudomonadaceae</taxon>
        <taxon>Pseudomonas</taxon>
    </lineage>
</organism>
<sequence>MLLEGGNKRGPFSRQLFEVVSIGCNTQCPAQKNRYYPHINFLVVWSMELLRLANMGFNIRFHGDIPINSCA</sequence>
<gene>
    <name evidence="1" type="ORF">YSA_00687</name>
</gene>
<evidence type="ECO:0000313" key="1">
    <source>
        <dbReference type="EMBL" id="AFK67147.1"/>
    </source>
</evidence>
<dbReference type="EMBL" id="CP003588">
    <property type="protein sequence ID" value="AFK67147.1"/>
    <property type="molecule type" value="Genomic_DNA"/>
</dbReference>
<dbReference type="KEGG" id="ppi:YSA_00687"/>
<evidence type="ECO:0000313" key="2">
    <source>
        <dbReference type="Proteomes" id="UP000005268"/>
    </source>
</evidence>
<name>I3UNS6_PSEPU</name>
<proteinExistence type="predicted"/>
<protein>
    <submittedName>
        <fullName evidence="1">Uncharacterized protein</fullName>
    </submittedName>
</protein>
<dbReference type="HOGENOM" id="CLU_2737009_0_0_6"/>
<reference evidence="1 2" key="1">
    <citation type="journal article" date="2012" name="J. Bacteriol.">
        <title>Complete Genome Sequence of the Naphthalene-Degrading Pseudomonas putida Strain ND6.</title>
        <authorList>
            <person name="Li S."/>
            <person name="Zhao H."/>
            <person name="Li Y."/>
            <person name="Niu S."/>
            <person name="Cai B."/>
        </authorList>
    </citation>
    <scope>NUCLEOTIDE SEQUENCE [LARGE SCALE GENOMIC DNA]</scope>
    <source>
        <strain evidence="1 2">ND6</strain>
    </source>
</reference>
<dbReference type="Proteomes" id="UP000005268">
    <property type="component" value="Chromosome"/>
</dbReference>
<dbReference type="AlphaFoldDB" id="I3UNS6"/>